<comment type="caution">
    <text evidence="2">The sequence shown here is derived from an EMBL/GenBank/DDBJ whole genome shotgun (WGS) entry which is preliminary data.</text>
</comment>
<evidence type="ECO:0000313" key="2">
    <source>
        <dbReference type="EMBL" id="MCE2593861.1"/>
    </source>
</evidence>
<dbReference type="Proteomes" id="UP001201273">
    <property type="component" value="Unassembled WGS sequence"/>
</dbReference>
<name>A0ABS8W8J2_9GAMM</name>
<dbReference type="InterPro" id="IPR037181">
    <property type="entry name" value="SUFU_N"/>
</dbReference>
<feature type="domain" description="Suppressor of fused-like" evidence="1">
    <location>
        <begin position="47"/>
        <end position="179"/>
    </location>
</feature>
<proteinExistence type="predicted"/>
<dbReference type="InterPro" id="IPR007768">
    <property type="entry name" value="Suppressor_of_fused"/>
</dbReference>
<dbReference type="PANTHER" id="PTHR10928">
    <property type="entry name" value="SUPPRESSOR OF FUSED"/>
    <property type="match status" value="1"/>
</dbReference>
<organism evidence="2 3">
    <name type="scientific">Motilimonas cestriensis</name>
    <dbReference type="NCBI Taxonomy" id="2742685"/>
    <lineage>
        <taxon>Bacteria</taxon>
        <taxon>Pseudomonadati</taxon>
        <taxon>Pseudomonadota</taxon>
        <taxon>Gammaproteobacteria</taxon>
        <taxon>Alteromonadales</taxon>
        <taxon>Alteromonadales genera incertae sedis</taxon>
        <taxon>Motilimonas</taxon>
    </lineage>
</organism>
<evidence type="ECO:0000259" key="1">
    <source>
        <dbReference type="Pfam" id="PF05076"/>
    </source>
</evidence>
<accession>A0ABS8W8J2</accession>
<dbReference type="SUPFAM" id="SSF103359">
    <property type="entry name" value="Suppressor of Fused, N-terminal domain"/>
    <property type="match status" value="1"/>
</dbReference>
<gene>
    <name evidence="2" type="ORF">K6Y31_03425</name>
</gene>
<sequence>MTTATKNSIEVLLGSLQATEFKPDIPFELGGDQPLDMIAAYKMSEPESHWLFLTTGFKKYGFELSFRVKSDDEAAPVWAVEFIKSLAKFAFNRDNGFVVGDMVAINRPLVSFVDCFLDTVLFVEDPAIEALDNGDDKIEFIQVMPITADEAMAARSWTMEKFMQVLSYQTPAGLVDLGRFSILKNENIAQAIRRGAENDGSDTECVPCGKILFNVSDASSAYIEIDALAAEYLLAILPGRIPHGRSIEVISPEHNVKLMAGDEGMIRGVSDSWVEITLTPNMYNQMMENLQLKRKRFFFDEFENVSFSVNDYYIKDMENRTVGVKQWR</sequence>
<protein>
    <submittedName>
        <fullName evidence="2">Suppressor of fused domain protein</fullName>
    </submittedName>
</protein>
<dbReference type="Pfam" id="PF05076">
    <property type="entry name" value="SUFU"/>
    <property type="match status" value="1"/>
</dbReference>
<dbReference type="RefSeq" id="WP_233051453.1">
    <property type="nucleotide sequence ID" value="NZ_JAIMJA010000003.1"/>
</dbReference>
<reference evidence="2 3" key="1">
    <citation type="journal article" date="2022" name="Environ. Microbiol. Rep.">
        <title>Eco-phylogenetic analyses reveal divergent evolution of vitamin B12 metabolism in the marine bacterial family 'Psychromonadaceae'.</title>
        <authorList>
            <person name="Jin X."/>
            <person name="Yang Y."/>
            <person name="Cao H."/>
            <person name="Gao B."/>
            <person name="Zhao Z."/>
        </authorList>
    </citation>
    <scope>NUCLEOTIDE SEQUENCE [LARGE SCALE GENOMIC DNA]</scope>
    <source>
        <strain evidence="2 3">MKS20</strain>
    </source>
</reference>
<dbReference type="EMBL" id="JAIMJA010000003">
    <property type="protein sequence ID" value="MCE2593861.1"/>
    <property type="molecule type" value="Genomic_DNA"/>
</dbReference>
<evidence type="ECO:0000313" key="3">
    <source>
        <dbReference type="Proteomes" id="UP001201273"/>
    </source>
</evidence>
<dbReference type="PANTHER" id="PTHR10928:SF2">
    <property type="entry name" value="SUPPRESSOR OF FUSED HOMOLOG"/>
    <property type="match status" value="1"/>
</dbReference>
<keyword evidence="3" id="KW-1185">Reference proteome</keyword>
<dbReference type="InterPro" id="IPR020941">
    <property type="entry name" value="SUFU-like_domain"/>
</dbReference>